<comment type="caution">
    <text evidence="4">The sequence shown here is derived from an EMBL/GenBank/DDBJ whole genome shotgun (WGS) entry which is preliminary data.</text>
</comment>
<proteinExistence type="inferred from homology"/>
<dbReference type="PANTHER" id="PTHR37423">
    <property type="entry name" value="SOLUBLE LYTIC MUREIN TRANSGLYCOSYLASE-RELATED"/>
    <property type="match status" value="1"/>
</dbReference>
<evidence type="ECO:0000313" key="4">
    <source>
        <dbReference type="EMBL" id="TWB46981.1"/>
    </source>
</evidence>
<dbReference type="Gene3D" id="1.10.530.10">
    <property type="match status" value="1"/>
</dbReference>
<dbReference type="EMBL" id="VITT01000040">
    <property type="protein sequence ID" value="TWB46981.1"/>
    <property type="molecule type" value="Genomic_DNA"/>
</dbReference>
<dbReference type="Proteomes" id="UP000318050">
    <property type="component" value="Unassembled WGS sequence"/>
</dbReference>
<dbReference type="SUPFAM" id="SSF53955">
    <property type="entry name" value="Lysozyme-like"/>
    <property type="match status" value="1"/>
</dbReference>
<dbReference type="AlphaFoldDB" id="A0A560HM20"/>
<sequence length="191" mass="20099">MLAAGALVASVPAPAASLDQWQPQVVEAGRRFGVPADWIVAVIAAESDGNPLALSPKGAMGLMQLMPDTWTDLRRLYGLGGDPFDPGDNILAGAAYLRILLERFGYPGLFAAYNAGPARYEAFLRDGLPLPAETQRYLAALTQMRVGPTKRSGEGLFFPLGGDVPPTAKADGPVAGGLFVPLITPPAKGWR</sequence>
<dbReference type="PANTHER" id="PTHR37423:SF2">
    <property type="entry name" value="MEMBRANE-BOUND LYTIC MUREIN TRANSGLYCOSYLASE C"/>
    <property type="match status" value="1"/>
</dbReference>
<gene>
    <name evidence="4" type="ORF">FBZ92_14039</name>
</gene>
<accession>A0A560HM20</accession>
<reference evidence="4 5" key="1">
    <citation type="submission" date="2019-06" db="EMBL/GenBank/DDBJ databases">
        <title>Genomic Encyclopedia of Type Strains, Phase IV (KMG-V): Genome sequencing to study the core and pangenomes of soil and plant-associated prokaryotes.</title>
        <authorList>
            <person name="Whitman W."/>
        </authorList>
    </citation>
    <scope>NUCLEOTIDE SEQUENCE [LARGE SCALE GENOMIC DNA]</scope>
    <source>
        <strain evidence="4 5">BR 11140</strain>
    </source>
</reference>
<dbReference type="InterPro" id="IPR023346">
    <property type="entry name" value="Lysozyme-like_dom_sf"/>
</dbReference>
<evidence type="ECO:0000256" key="2">
    <source>
        <dbReference type="ARBA" id="ARBA00009387"/>
    </source>
</evidence>
<evidence type="ECO:0000256" key="1">
    <source>
        <dbReference type="ARBA" id="ARBA00007734"/>
    </source>
</evidence>
<feature type="domain" description="Transglycosylase SLT" evidence="3">
    <location>
        <begin position="27"/>
        <end position="120"/>
    </location>
</feature>
<comment type="similarity">
    <text evidence="2">Belongs to the virb1 family.</text>
</comment>
<dbReference type="InterPro" id="IPR008258">
    <property type="entry name" value="Transglycosylase_SLT_dom_1"/>
</dbReference>
<evidence type="ECO:0000313" key="5">
    <source>
        <dbReference type="Proteomes" id="UP000318050"/>
    </source>
</evidence>
<name>A0A560HM20_9PROT</name>
<dbReference type="Pfam" id="PF01464">
    <property type="entry name" value="SLT"/>
    <property type="match status" value="1"/>
</dbReference>
<organism evidence="4 5">
    <name type="scientific">Nitrospirillum amazonense</name>
    <dbReference type="NCBI Taxonomy" id="28077"/>
    <lineage>
        <taxon>Bacteria</taxon>
        <taxon>Pseudomonadati</taxon>
        <taxon>Pseudomonadota</taxon>
        <taxon>Alphaproteobacteria</taxon>
        <taxon>Rhodospirillales</taxon>
        <taxon>Azospirillaceae</taxon>
        <taxon>Nitrospirillum</taxon>
    </lineage>
</organism>
<comment type="similarity">
    <text evidence="1">Belongs to the transglycosylase Slt family.</text>
</comment>
<dbReference type="CDD" id="cd00254">
    <property type="entry name" value="LT-like"/>
    <property type="match status" value="1"/>
</dbReference>
<evidence type="ECO:0000259" key="3">
    <source>
        <dbReference type="Pfam" id="PF01464"/>
    </source>
</evidence>
<protein>
    <submittedName>
        <fullName evidence="4">Transglycosylase-like protein with SLT domain</fullName>
    </submittedName>
</protein>